<organism evidence="1">
    <name type="scientific">Puccinia triticina (isolate 1-1 / race 1 (BBBD))</name>
    <name type="common">Brown leaf rust fungus</name>
    <dbReference type="NCBI Taxonomy" id="630390"/>
    <lineage>
        <taxon>Eukaryota</taxon>
        <taxon>Fungi</taxon>
        <taxon>Dikarya</taxon>
        <taxon>Basidiomycota</taxon>
        <taxon>Pucciniomycotina</taxon>
        <taxon>Pucciniomycetes</taxon>
        <taxon>Pucciniales</taxon>
        <taxon>Pucciniaceae</taxon>
        <taxon>Puccinia</taxon>
    </lineage>
</organism>
<reference evidence="2" key="4">
    <citation type="submission" date="2025-05" db="UniProtKB">
        <authorList>
            <consortium name="EnsemblFungi"/>
        </authorList>
    </citation>
    <scope>IDENTIFICATION</scope>
    <source>
        <strain evidence="2">isolate 1-1 / race 1 (BBBD)</strain>
    </source>
</reference>
<dbReference type="STRING" id="630390.A0A180GXE3"/>
<dbReference type="Gene3D" id="3.40.50.300">
    <property type="entry name" value="P-loop containing nucleotide triphosphate hydrolases"/>
    <property type="match status" value="1"/>
</dbReference>
<reference evidence="2 3" key="3">
    <citation type="journal article" date="2017" name="G3 (Bethesda)">
        <title>Comparative analysis highlights variable genome content of wheat rusts and divergence of the mating loci.</title>
        <authorList>
            <person name="Cuomo C.A."/>
            <person name="Bakkeren G."/>
            <person name="Khalil H.B."/>
            <person name="Panwar V."/>
            <person name="Joly D."/>
            <person name="Linning R."/>
            <person name="Sakthikumar S."/>
            <person name="Song X."/>
            <person name="Adiconis X."/>
            <person name="Fan L."/>
            <person name="Goldberg J.M."/>
            <person name="Levin J.Z."/>
            <person name="Young S."/>
            <person name="Zeng Q."/>
            <person name="Anikster Y."/>
            <person name="Bruce M."/>
            <person name="Wang M."/>
            <person name="Yin C."/>
            <person name="McCallum B."/>
            <person name="Szabo L.J."/>
            <person name="Hulbert S."/>
            <person name="Chen X."/>
            <person name="Fellers J.P."/>
        </authorList>
    </citation>
    <scope>NUCLEOTIDE SEQUENCE</scope>
    <source>
        <strain evidence="3">Isolate 1-1 / race 1 (BBBD)</strain>
        <strain evidence="2">isolate 1-1 / race 1 (BBBD)</strain>
    </source>
</reference>
<protein>
    <submittedName>
        <fullName evidence="2">DUF853 domain-containing protein</fullName>
    </submittedName>
</protein>
<accession>A0A180GXE3</accession>
<proteinExistence type="predicted"/>
<gene>
    <name evidence="1" type="ORF">PTTG_08088</name>
</gene>
<reference evidence="1" key="2">
    <citation type="submission" date="2016-05" db="EMBL/GenBank/DDBJ databases">
        <title>Comparative analysis highlights variable genome content of wheat rusts and divergence of the mating loci.</title>
        <authorList>
            <person name="Cuomo C.A."/>
            <person name="Bakkeren G."/>
            <person name="Szabo L."/>
            <person name="Khalil H."/>
            <person name="Joly D."/>
            <person name="Goldberg J."/>
            <person name="Young S."/>
            <person name="Zeng Q."/>
            <person name="Fellers J."/>
        </authorList>
    </citation>
    <scope>NUCLEOTIDE SEQUENCE [LARGE SCALE GENOMIC DNA]</scope>
    <source>
        <strain evidence="1">1-1 BBBD Race 1</strain>
    </source>
</reference>
<dbReference type="EnsemblFungi" id="PTTG_08088-t43_1">
    <property type="protein sequence ID" value="PTTG_08088-t43_1-p1"/>
    <property type="gene ID" value="PTTG_08088"/>
</dbReference>
<dbReference type="SUPFAM" id="SSF52540">
    <property type="entry name" value="P-loop containing nucleoside triphosphate hydrolases"/>
    <property type="match status" value="1"/>
</dbReference>
<dbReference type="EMBL" id="ADAS02000016">
    <property type="protein sequence ID" value="OAV96942.1"/>
    <property type="molecule type" value="Genomic_DNA"/>
</dbReference>
<dbReference type="AlphaFoldDB" id="A0A180GXE3"/>
<evidence type="ECO:0000313" key="1">
    <source>
        <dbReference type="EMBL" id="OAV96942.1"/>
    </source>
</evidence>
<dbReference type="OrthoDB" id="2316594at2759"/>
<evidence type="ECO:0000313" key="2">
    <source>
        <dbReference type="EnsemblFungi" id="PTTG_08088-t43_1-p1"/>
    </source>
</evidence>
<sequence>MENHNRPNFRFANADTRVPPHVTSGVLQFQPFQPRENTLQNPSNFAFGREFTFELDSISSGIAPKFKPPPIKDPELDLLQVEGSCGANGLDSTLQHSIRNAVLLTGEAEKVSPGQFPQRAVVGSISSQHADGFPKSPSNPKLYLNVNTPFSALICGVQGSGKSHSASVILEGCLVVDRRIGTLPKPLAGLCLHYDRGSVNYPCESAYLGLPATRAQLGAKSSASVPVTVLVSPTCLETMRRIYKPLKGVNVMPFYLSTSNLNSSRMLTLMGFDDSVIMPLYLQRAMTILRSMGADGFNYDAFKKRMMKEPLNPAQKNSYKMRIDMLDSYLTGNKSSDVSSYFKPGHLVIVDLRDPFTNSSLVIALFEILVGLFVEARMETGKVLLLDEAHKYLNSDPCSARFTDSMTSLIRQQRHFGIRTIISTQEPTVVPDAVLDLVSFLFLHRFSSPTWVKHLSKHISVDQDREPDSDWSHTISRLALGEAVVVAPTALSIKSGALSSSPLATGFLIIRTRKRLTFDGGASIVAYRS</sequence>
<dbReference type="VEuPathDB" id="FungiDB:PTTG_08088"/>
<dbReference type="InterPro" id="IPR027417">
    <property type="entry name" value="P-loop_NTPase"/>
</dbReference>
<evidence type="ECO:0000313" key="3">
    <source>
        <dbReference type="Proteomes" id="UP000005240"/>
    </source>
</evidence>
<dbReference type="Proteomes" id="UP000005240">
    <property type="component" value="Unassembled WGS sequence"/>
</dbReference>
<name>A0A180GXE3_PUCT1</name>
<reference evidence="1" key="1">
    <citation type="submission" date="2009-11" db="EMBL/GenBank/DDBJ databases">
        <authorList>
            <consortium name="The Broad Institute Genome Sequencing Platform"/>
            <person name="Ward D."/>
            <person name="Feldgarden M."/>
            <person name="Earl A."/>
            <person name="Young S.K."/>
            <person name="Zeng Q."/>
            <person name="Koehrsen M."/>
            <person name="Alvarado L."/>
            <person name="Berlin A."/>
            <person name="Bochicchio J."/>
            <person name="Borenstein D."/>
            <person name="Chapman S.B."/>
            <person name="Chen Z."/>
            <person name="Engels R."/>
            <person name="Freedman E."/>
            <person name="Gellesch M."/>
            <person name="Goldberg J."/>
            <person name="Griggs A."/>
            <person name="Gujja S."/>
            <person name="Heilman E."/>
            <person name="Heiman D."/>
            <person name="Hepburn T."/>
            <person name="Howarth C."/>
            <person name="Jen D."/>
            <person name="Larson L."/>
            <person name="Lewis B."/>
            <person name="Mehta T."/>
            <person name="Park D."/>
            <person name="Pearson M."/>
            <person name="Roberts A."/>
            <person name="Saif S."/>
            <person name="Shea T."/>
            <person name="Shenoy N."/>
            <person name="Sisk P."/>
            <person name="Stolte C."/>
            <person name="Sykes S."/>
            <person name="Thomson T."/>
            <person name="Walk T."/>
            <person name="White J."/>
            <person name="Yandava C."/>
            <person name="Izard J."/>
            <person name="Baranova O.V."/>
            <person name="Blanton J.M."/>
            <person name="Tanner A.C."/>
            <person name="Dewhirst F.E."/>
            <person name="Haas B."/>
            <person name="Nusbaum C."/>
            <person name="Birren B."/>
        </authorList>
    </citation>
    <scope>NUCLEOTIDE SEQUENCE [LARGE SCALE GENOMIC DNA]</scope>
    <source>
        <strain evidence="1">1-1 BBBD Race 1</strain>
    </source>
</reference>
<keyword evidence="3" id="KW-1185">Reference proteome</keyword>